<gene>
    <name evidence="1" type="ORF">HHI36_013184</name>
</gene>
<protein>
    <submittedName>
        <fullName evidence="1">Uncharacterized protein</fullName>
    </submittedName>
</protein>
<accession>A0ABD2NGS0</accession>
<comment type="caution">
    <text evidence="1">The sequence shown here is derived from an EMBL/GenBank/DDBJ whole genome shotgun (WGS) entry which is preliminary data.</text>
</comment>
<evidence type="ECO:0000313" key="2">
    <source>
        <dbReference type="Proteomes" id="UP001516400"/>
    </source>
</evidence>
<keyword evidence="2" id="KW-1185">Reference proteome</keyword>
<evidence type="ECO:0000313" key="1">
    <source>
        <dbReference type="EMBL" id="KAL3277843.1"/>
    </source>
</evidence>
<dbReference type="EMBL" id="JABFTP020000103">
    <property type="protein sequence ID" value="KAL3277843.1"/>
    <property type="molecule type" value="Genomic_DNA"/>
</dbReference>
<proteinExistence type="predicted"/>
<name>A0ABD2NGS0_9CUCU</name>
<reference evidence="1 2" key="1">
    <citation type="journal article" date="2021" name="BMC Biol.">
        <title>Horizontally acquired antibacterial genes associated with adaptive radiation of ladybird beetles.</title>
        <authorList>
            <person name="Li H.S."/>
            <person name="Tang X.F."/>
            <person name="Huang Y.H."/>
            <person name="Xu Z.Y."/>
            <person name="Chen M.L."/>
            <person name="Du X.Y."/>
            <person name="Qiu B.Y."/>
            <person name="Chen P.T."/>
            <person name="Zhang W."/>
            <person name="Slipinski A."/>
            <person name="Escalona H.E."/>
            <person name="Waterhouse R.M."/>
            <person name="Zwick A."/>
            <person name="Pang H."/>
        </authorList>
    </citation>
    <scope>NUCLEOTIDE SEQUENCE [LARGE SCALE GENOMIC DNA]</scope>
    <source>
        <strain evidence="1">SYSU2018</strain>
    </source>
</reference>
<organism evidence="1 2">
    <name type="scientific">Cryptolaemus montrouzieri</name>
    <dbReference type="NCBI Taxonomy" id="559131"/>
    <lineage>
        <taxon>Eukaryota</taxon>
        <taxon>Metazoa</taxon>
        <taxon>Ecdysozoa</taxon>
        <taxon>Arthropoda</taxon>
        <taxon>Hexapoda</taxon>
        <taxon>Insecta</taxon>
        <taxon>Pterygota</taxon>
        <taxon>Neoptera</taxon>
        <taxon>Endopterygota</taxon>
        <taxon>Coleoptera</taxon>
        <taxon>Polyphaga</taxon>
        <taxon>Cucujiformia</taxon>
        <taxon>Coccinelloidea</taxon>
        <taxon>Coccinellidae</taxon>
        <taxon>Scymninae</taxon>
        <taxon>Scymnini</taxon>
        <taxon>Cryptolaemus</taxon>
    </lineage>
</organism>
<sequence>MEAKLFERIKDYFDAKLDSQTQEIRVENEKLFARRLIIATKKAHAEFKVSGAVLDQLAFSQLRSQCKISSKQCYDAYLVRVENSISKNPKEFWNYVNSSRRDHGIAGGVFLTQMKMW</sequence>
<dbReference type="AlphaFoldDB" id="A0ABD2NGS0"/>
<dbReference type="Proteomes" id="UP001516400">
    <property type="component" value="Unassembled WGS sequence"/>
</dbReference>